<dbReference type="OrthoDB" id="5242879at2"/>
<keyword evidence="1" id="KW-0378">Hydrolase</keyword>
<protein>
    <recommendedName>
        <fullName evidence="6">Class E sortase</fullName>
    </recommendedName>
</protein>
<keyword evidence="5" id="KW-1185">Reference proteome</keyword>
<evidence type="ECO:0000313" key="5">
    <source>
        <dbReference type="Proteomes" id="UP000216300"/>
    </source>
</evidence>
<evidence type="ECO:0000256" key="3">
    <source>
        <dbReference type="SAM" id="Phobius"/>
    </source>
</evidence>
<accession>A0A255EAL7</accession>
<dbReference type="Proteomes" id="UP000216300">
    <property type="component" value="Unassembled WGS sequence"/>
</dbReference>
<dbReference type="InterPro" id="IPR042003">
    <property type="entry name" value="Sortase_E"/>
</dbReference>
<dbReference type="SUPFAM" id="SSF63817">
    <property type="entry name" value="Sortase"/>
    <property type="match status" value="1"/>
</dbReference>
<dbReference type="NCBIfam" id="TIGR01076">
    <property type="entry name" value="sortase_fam"/>
    <property type="match status" value="1"/>
</dbReference>
<keyword evidence="3" id="KW-0812">Transmembrane</keyword>
<dbReference type="InterPro" id="IPR023365">
    <property type="entry name" value="Sortase_dom-sf"/>
</dbReference>
<reference evidence="4 5" key="1">
    <citation type="submission" date="2017-07" db="EMBL/GenBank/DDBJ databases">
        <title>Draft whole genome sequences of clinical Proprionibacteriaceae strains.</title>
        <authorList>
            <person name="Bernier A.-M."/>
            <person name="Bernard K."/>
            <person name="Domingo M.-C."/>
        </authorList>
    </citation>
    <scope>NUCLEOTIDE SEQUENCE [LARGE SCALE GENOMIC DNA]</scope>
    <source>
        <strain evidence="4 5">NML 150081</strain>
    </source>
</reference>
<evidence type="ECO:0000256" key="2">
    <source>
        <dbReference type="SAM" id="MobiDB-lite"/>
    </source>
</evidence>
<dbReference type="AlphaFoldDB" id="A0A255EAL7"/>
<feature type="region of interest" description="Disordered" evidence="2">
    <location>
        <begin position="119"/>
        <end position="147"/>
    </location>
</feature>
<proteinExistence type="predicted"/>
<keyword evidence="3" id="KW-1133">Transmembrane helix</keyword>
<dbReference type="GO" id="GO:0016787">
    <property type="term" value="F:hydrolase activity"/>
    <property type="evidence" value="ECO:0007669"/>
    <property type="project" value="UniProtKB-KW"/>
</dbReference>
<evidence type="ECO:0000256" key="1">
    <source>
        <dbReference type="ARBA" id="ARBA00022801"/>
    </source>
</evidence>
<dbReference type="Pfam" id="PF04203">
    <property type="entry name" value="Sortase"/>
    <property type="match status" value="1"/>
</dbReference>
<evidence type="ECO:0008006" key="6">
    <source>
        <dbReference type="Google" id="ProtNLM"/>
    </source>
</evidence>
<feature type="transmembrane region" description="Helical" evidence="3">
    <location>
        <begin position="211"/>
        <end position="237"/>
    </location>
</feature>
<dbReference type="EMBL" id="NMVJ01000011">
    <property type="protein sequence ID" value="OYN88609.1"/>
    <property type="molecule type" value="Genomic_DNA"/>
</dbReference>
<gene>
    <name evidence="4" type="ORF">CGZ91_13455</name>
</gene>
<keyword evidence="3" id="KW-0472">Membrane</keyword>
<evidence type="ECO:0000313" key="4">
    <source>
        <dbReference type="EMBL" id="OYN88609.1"/>
    </source>
</evidence>
<dbReference type="InterPro" id="IPR005754">
    <property type="entry name" value="Sortase"/>
</dbReference>
<name>A0A255EAL7_9ACTN</name>
<sequence>MAACAETTGRSTDLQPACTAAELVVVSARSGVLGFDARPTKRLSPRKAPGAQWQLLVSAVAVRPIPRAIPRIADAPRDAVDAYASVAAFIDLSSQHRIALGTGVPTDHRAAARLSGRRHDHAADQKSASCSESKGALQGGLHRHSPPGQFTIPAGTRTCPLGFSPTERQADCRSSMALGATSVAGHLRNDGWNEPLAMGRHTDAVTARSRFSFAGLLAGVLALALLATAGWVAYSYLLTDEPARERQQVAVAQLEDGGLVDGTPTVGEPAWLLRIPRLGEDWVMPVLGGTEDDQLNSGVGWTEGSGVPGEHGNVVLTGHRITNGEPFRQLLTLEVGDEVILETASSTYIYVIHVAPADLTVDAGDSWVLDQLPGGAGSHPSEELLTLITAQDLFWSPDRAVGFAHLVSTEPR</sequence>
<dbReference type="CDD" id="cd05830">
    <property type="entry name" value="Sortase_E"/>
    <property type="match status" value="1"/>
</dbReference>
<comment type="caution">
    <text evidence="4">The sequence shown here is derived from an EMBL/GenBank/DDBJ whole genome shotgun (WGS) entry which is preliminary data.</text>
</comment>
<dbReference type="Gene3D" id="2.40.260.10">
    <property type="entry name" value="Sortase"/>
    <property type="match status" value="1"/>
</dbReference>
<organism evidence="4 5">
    <name type="scientific">Parenemella sanctibonifatiensis</name>
    <dbReference type="NCBI Taxonomy" id="2016505"/>
    <lineage>
        <taxon>Bacteria</taxon>
        <taxon>Bacillati</taxon>
        <taxon>Actinomycetota</taxon>
        <taxon>Actinomycetes</taxon>
        <taxon>Propionibacteriales</taxon>
        <taxon>Propionibacteriaceae</taxon>
        <taxon>Parenemella</taxon>
    </lineage>
</organism>